<evidence type="ECO:0000256" key="2">
    <source>
        <dbReference type="SAM" id="Coils"/>
    </source>
</evidence>
<feature type="coiled-coil region" evidence="2">
    <location>
        <begin position="115"/>
        <end position="698"/>
    </location>
</feature>
<evidence type="ECO:0000256" key="1">
    <source>
        <dbReference type="ARBA" id="ARBA00023054"/>
    </source>
</evidence>
<evidence type="ECO:0000313" key="5">
    <source>
        <dbReference type="Proteomes" id="UP000265020"/>
    </source>
</evidence>
<feature type="coiled-coil region" evidence="2">
    <location>
        <begin position="734"/>
        <end position="761"/>
    </location>
</feature>
<protein>
    <submittedName>
        <fullName evidence="4">Cilia and flagella associated protein 58</fullName>
    </submittedName>
</protein>
<keyword evidence="1 2" id="KW-0175">Coiled coil</keyword>
<dbReference type="OMA" id="CQDDMRL"/>
<dbReference type="PANTHER" id="PTHR32083:SF0">
    <property type="entry name" value="CILIA AND FLAGELLA-ASSOCIATED PROTEIN 58"/>
    <property type="match status" value="1"/>
</dbReference>
<accession>A0A3Q2E2H4</accession>
<dbReference type="Proteomes" id="UP000265020">
    <property type="component" value="Unassembled WGS sequence"/>
</dbReference>
<dbReference type="AlphaFoldDB" id="A0A3Q2E2H4"/>
<keyword evidence="5" id="KW-1185">Reference proteome</keyword>
<dbReference type="GO" id="GO:0005856">
    <property type="term" value="C:cytoskeleton"/>
    <property type="evidence" value="ECO:0007669"/>
    <property type="project" value="TreeGrafter"/>
</dbReference>
<sequence>SISINASKVMLDQIKCDFQVVLSGLADDESSNRIRLEYEKLLHALEKSKDNEHRLMSKCRELNAEILSTSNKMAAALKLSEEDEATIASLKKELDEAWKMVDAAHDKEKKDMETIRSLKEDVSKLTDAAEQQTGQQDSLNEVITVVFLRDLIQMIEETTKERDQLMTTVEDLREKLKKATETQQEVETQREDAAQKISKLQQELQVQHNKISREIRLKEKLDKEVQQLHADMEAKEAEIKAVNMQGQKAREEQQRLEKQLKDLKVLHERCTKELEQIQVRNTKLQQECGHLSSAKEQLSMENHQRENELKVKEEELAQIRQEVAKQIKMRLAVQKKIHQMEDQKAELDVQTETLKAQIAALEKELESSTKQVEIDKKAKEELIRERDTLHKNMTKALHSAEKQQNLLKLLEQDKRTLENEISGYRQEAQKQRKIIQQLEKERDRYVNESSGLMQKAAVEGKEMEIFDLRKKVTESEAKVKQQENQLESVVTERNLYSRNLIECQEEITEMKRKLKTMNNHTARLKEEIIGKEQALVRDQQEQKRLEKDSEALKGELQSIKLQLEETKQLVDSQRAEQQKLQLMKTTLEDEQMQQQKQLEQVTRERDSLSKQLLQSNDERAQLFEKIKIQQSILSKGEFHYNQRLEEIHQLKLEIKKLRRKRNILDRTLPNTEELRTELVHLQEELLRERTRNRVLEDQQRPINIHRWRQLEGNDPGKYQLIQKIHALQKRLIVKTQEVEERELLLQEKEKLYEELKQILARQPGPEAAEQLQRCRWTIRERTKKLQVFLPLDEYKSENERLSSELANVKKKYLSQKRLHR</sequence>
<dbReference type="GeneTree" id="ENSGT00530000063534"/>
<feature type="domain" description="Cilia- and flagella-associated protein 58 central coiled coil" evidence="3">
    <location>
        <begin position="366"/>
        <end position="666"/>
    </location>
</feature>
<evidence type="ECO:0000259" key="3">
    <source>
        <dbReference type="Pfam" id="PF21771"/>
    </source>
</evidence>
<reference evidence="4" key="1">
    <citation type="submission" date="2025-08" db="UniProtKB">
        <authorList>
            <consortium name="Ensembl"/>
        </authorList>
    </citation>
    <scope>IDENTIFICATION</scope>
</reference>
<evidence type="ECO:0000313" key="4">
    <source>
        <dbReference type="Ensembl" id="ENSCVAP00000026428.1"/>
    </source>
</evidence>
<dbReference type="Pfam" id="PF21771">
    <property type="entry name" value="CFAP58_CC"/>
    <property type="match status" value="1"/>
</dbReference>
<name>A0A3Q2E2H4_CYPVA</name>
<dbReference type="STRING" id="28743.ENSCVAP00000026428"/>
<dbReference type="Ensembl" id="ENSCVAT00000016484.1">
    <property type="protein sequence ID" value="ENSCVAP00000026428.1"/>
    <property type="gene ID" value="ENSCVAG00000012200.1"/>
</dbReference>
<dbReference type="InterPro" id="IPR049270">
    <property type="entry name" value="CFAP58_CC"/>
</dbReference>
<reference evidence="4" key="2">
    <citation type="submission" date="2025-09" db="UniProtKB">
        <authorList>
            <consortium name="Ensembl"/>
        </authorList>
    </citation>
    <scope>IDENTIFICATION</scope>
</reference>
<proteinExistence type="predicted"/>
<organism evidence="4 5">
    <name type="scientific">Cyprinodon variegatus</name>
    <name type="common">Sheepshead minnow</name>
    <dbReference type="NCBI Taxonomy" id="28743"/>
    <lineage>
        <taxon>Eukaryota</taxon>
        <taxon>Metazoa</taxon>
        <taxon>Chordata</taxon>
        <taxon>Craniata</taxon>
        <taxon>Vertebrata</taxon>
        <taxon>Euteleostomi</taxon>
        <taxon>Actinopterygii</taxon>
        <taxon>Neopterygii</taxon>
        <taxon>Teleostei</taxon>
        <taxon>Neoteleostei</taxon>
        <taxon>Acanthomorphata</taxon>
        <taxon>Ovalentaria</taxon>
        <taxon>Atherinomorphae</taxon>
        <taxon>Cyprinodontiformes</taxon>
        <taxon>Cyprinodontidae</taxon>
        <taxon>Cyprinodon</taxon>
    </lineage>
</organism>
<dbReference type="PANTHER" id="PTHR32083">
    <property type="entry name" value="CILIA AND FLAGELLA-ASSOCIATED PROTEIN 58-RELATED"/>
    <property type="match status" value="1"/>
</dbReference>